<dbReference type="SMART" id="SM00054">
    <property type="entry name" value="EFh"/>
    <property type="match status" value="2"/>
</dbReference>
<dbReference type="Pfam" id="PF00071">
    <property type="entry name" value="Ras"/>
    <property type="match status" value="1"/>
</dbReference>
<feature type="domain" description="PNPLA" evidence="13">
    <location>
        <begin position="1"/>
        <end position="138"/>
    </location>
</feature>
<dbReference type="GeneTree" id="ENSGT00940000160155"/>
<feature type="domain" description="EF-hand" evidence="12">
    <location>
        <begin position="412"/>
        <end position="447"/>
    </location>
</feature>
<dbReference type="SUPFAM" id="SSF52540">
    <property type="entry name" value="P-loop containing nucleoside triphosphate hydrolases"/>
    <property type="match status" value="1"/>
</dbReference>
<evidence type="ECO:0000256" key="11">
    <source>
        <dbReference type="SAM" id="MobiDB-lite"/>
    </source>
</evidence>
<keyword evidence="5" id="KW-0378">Hydrolase</keyword>
<dbReference type="GO" id="GO:0005811">
    <property type="term" value="C:lipid droplet"/>
    <property type="evidence" value="ECO:0007669"/>
    <property type="project" value="TreeGrafter"/>
</dbReference>
<evidence type="ECO:0000256" key="6">
    <source>
        <dbReference type="ARBA" id="ARBA00023054"/>
    </source>
</evidence>
<dbReference type="PROSITE" id="PS51635">
    <property type="entry name" value="PNPLA"/>
    <property type="match status" value="1"/>
</dbReference>
<dbReference type="PANTHER" id="PTHR12406:SF29">
    <property type="entry name" value="PATATIN-LIKE PHOSPHOLIPASE DOMAIN-CONTAINING PROTEIN 2"/>
    <property type="match status" value="1"/>
</dbReference>
<dbReference type="InterPro" id="IPR016035">
    <property type="entry name" value="Acyl_Trfase/lysoPLipase"/>
</dbReference>
<comment type="caution">
    <text evidence="9">Lacks conserved residue(s) required for the propagation of feature annotation.</text>
</comment>
<proteinExistence type="predicted"/>
<feature type="coiled-coil region" evidence="10">
    <location>
        <begin position="566"/>
        <end position="746"/>
    </location>
</feature>
<evidence type="ECO:0000256" key="5">
    <source>
        <dbReference type="ARBA" id="ARBA00022801"/>
    </source>
</evidence>
<evidence type="ECO:0000256" key="2">
    <source>
        <dbReference type="ARBA" id="ARBA00013279"/>
    </source>
</evidence>
<evidence type="ECO:0000313" key="15">
    <source>
        <dbReference type="Proteomes" id="UP000472275"/>
    </source>
</evidence>
<reference evidence="14" key="1">
    <citation type="submission" date="2025-08" db="UniProtKB">
        <authorList>
            <consortium name="Ensembl"/>
        </authorList>
    </citation>
    <scope>IDENTIFICATION</scope>
</reference>
<dbReference type="GO" id="GO:0004806">
    <property type="term" value="F:triacylglycerol lipase activity"/>
    <property type="evidence" value="ECO:0007669"/>
    <property type="project" value="UniProtKB-EC"/>
</dbReference>
<gene>
    <name evidence="14" type="primary">CRACR2B</name>
</gene>
<evidence type="ECO:0000256" key="7">
    <source>
        <dbReference type="ARBA" id="ARBA00023098"/>
    </source>
</evidence>
<feature type="short sequence motif" description="DGA/G" evidence="9">
    <location>
        <begin position="125"/>
        <end position="127"/>
    </location>
</feature>
<dbReference type="AlphaFoldDB" id="A0A663ESY4"/>
<keyword evidence="4" id="KW-0547">Nucleotide-binding</keyword>
<dbReference type="GO" id="GO:0005509">
    <property type="term" value="F:calcium ion binding"/>
    <property type="evidence" value="ECO:0007669"/>
    <property type="project" value="InterPro"/>
</dbReference>
<dbReference type="InterPro" id="IPR027417">
    <property type="entry name" value="P-loop_NTPase"/>
</dbReference>
<accession>A0A663ESY4</accession>
<dbReference type="GO" id="GO:0005525">
    <property type="term" value="F:GTP binding"/>
    <property type="evidence" value="ECO:0007669"/>
    <property type="project" value="UniProtKB-KW"/>
</dbReference>
<evidence type="ECO:0000256" key="8">
    <source>
        <dbReference type="ARBA" id="ARBA00023134"/>
    </source>
</evidence>
<sequence>MPYFVKEKAGFARCVFLSLVAGEAGASIIRVSKEARKRFLGPLHPSFNLVKIIRICLSKTVPENGHEVAAGRLGISLTRVSDGENVILSDFNSKEELIQACVCSTFIPVYCGLIPPTLRGVRYVDGGISDNLPRYELKNTITVSPFSGESDICPRDSSTNMHELRVTNTSIQFNLRNLYRLSKALFPPEPQVLRDMCKQGYRDALHFLKKNGLLHRPSPARPLLAIEAPPGEKKEEETEDEDQLEDNTALAVVEEHIFEHLPPRLNQALLEACAERRSFLTGITNMLPIRVATAMMVPYMLPLESAVSFTVRLLEWLPDIPEDIRWMREQITEICNYLMKKAKKKLGSHLSASSSVCPCPGGKDFEKMENQRGALLGYVRWEGEAEGDEEDGVAPGASPSNQTSKLEDVQVEMLEKARELFQLCDKDKKGFITKVDMQRLQSELPLTLEQLETVFDSLEQNNNGYLTPVEFSMGLGKLIRIELCQGAGRMDHSRHEETFESGWSDDLDPTDDDEEKRFCSMMEQLGVAQMFEDPHEIRELWARLRKERPELLSNFEEFLLRVSSYIREVNHEKESMEQALKRKETDHDQAVRCLYEEMEQQIKAERERLICQEALRRDRSNLLQKELSSKEQELEKILYRQKKLEHQLQSLNSEQLETRVQNERLRHLNENLLEELEKSKWELEAVKGQLQKLQKEAQLEQEQKDRDVFRVSKNMQKEKQSLLRQLELLRDMNKKLRDERDAFEAKKLAPQSKKPLLKKGSVLGSYLLDDKPIKRQLASADLPFTFLVDVAVEEPNRKNYKYFPGNRTWLKTGEGGGTNFREKSRDKERWSLAADAEWLKMTLKGDADCRKNADGLDDAPLPPRGQPVGTETRLQALEPASCSPDRIFKVVFVGNSGVGKSSFIHRFCYDRFLAELNATVGIDYQVKSLMVDNTQVALQLWDTAGQERFRSITKQYFRKADGILVMYDITAECSFTAVRNWMSSVQEGIEDGAVVFLLGNKMDAVQRETQNVPKVEGERLAKEYKAVFYECSAMTGYNIMEPMLHMARLLTAQEDRQRENALQLEDVSRRKGCCT</sequence>
<dbReference type="SMART" id="SM00173">
    <property type="entry name" value="RAS"/>
    <property type="match status" value="1"/>
</dbReference>
<dbReference type="Ensembl" id="ENSACCT00020015920.1">
    <property type="protein sequence ID" value="ENSACCP00020015263.1"/>
    <property type="gene ID" value="ENSACCG00020010481.1"/>
</dbReference>
<evidence type="ECO:0000256" key="3">
    <source>
        <dbReference type="ARBA" id="ARBA00022490"/>
    </source>
</evidence>
<dbReference type="NCBIfam" id="TIGR00231">
    <property type="entry name" value="small_GTP"/>
    <property type="match status" value="1"/>
</dbReference>
<dbReference type="InterPro" id="IPR005225">
    <property type="entry name" value="Small_GTP-bd"/>
</dbReference>
<keyword evidence="3" id="KW-0963">Cytoplasm</keyword>
<dbReference type="Proteomes" id="UP000472275">
    <property type="component" value="Chromosome 16"/>
</dbReference>
<dbReference type="CDD" id="cd00154">
    <property type="entry name" value="Rab"/>
    <property type="match status" value="1"/>
</dbReference>
<dbReference type="PANTHER" id="PTHR12406">
    <property type="entry name" value="CALCIUM-INDEPENDENT PHOSPHOLIPASE A2 IPLA2 -RELATED"/>
    <property type="match status" value="1"/>
</dbReference>
<evidence type="ECO:0000259" key="12">
    <source>
        <dbReference type="PROSITE" id="PS50222"/>
    </source>
</evidence>
<organism evidence="14 15">
    <name type="scientific">Aquila chrysaetos chrysaetos</name>
    <dbReference type="NCBI Taxonomy" id="223781"/>
    <lineage>
        <taxon>Eukaryota</taxon>
        <taxon>Metazoa</taxon>
        <taxon>Chordata</taxon>
        <taxon>Craniata</taxon>
        <taxon>Vertebrata</taxon>
        <taxon>Euteleostomi</taxon>
        <taxon>Archelosauria</taxon>
        <taxon>Archosauria</taxon>
        <taxon>Dinosauria</taxon>
        <taxon>Saurischia</taxon>
        <taxon>Theropoda</taxon>
        <taxon>Coelurosauria</taxon>
        <taxon>Aves</taxon>
        <taxon>Neognathae</taxon>
        <taxon>Neoaves</taxon>
        <taxon>Telluraves</taxon>
        <taxon>Accipitrimorphae</taxon>
        <taxon>Accipitriformes</taxon>
        <taxon>Accipitridae</taxon>
        <taxon>Accipitrinae</taxon>
        <taxon>Aquila</taxon>
    </lineage>
</organism>
<dbReference type="SMART" id="SM00175">
    <property type="entry name" value="RAB"/>
    <property type="match status" value="1"/>
</dbReference>
<dbReference type="PROSITE" id="PS50222">
    <property type="entry name" value="EF_HAND_2"/>
    <property type="match status" value="1"/>
</dbReference>
<reference evidence="14" key="2">
    <citation type="submission" date="2025-09" db="UniProtKB">
        <authorList>
            <consortium name="Ensembl"/>
        </authorList>
    </citation>
    <scope>IDENTIFICATION</scope>
</reference>
<dbReference type="PROSITE" id="PS51419">
    <property type="entry name" value="RAB"/>
    <property type="match status" value="1"/>
</dbReference>
<keyword evidence="8" id="KW-0342">GTP-binding</keyword>
<keyword evidence="7" id="KW-0443">Lipid metabolism</keyword>
<dbReference type="GO" id="GO:0005737">
    <property type="term" value="C:cytoplasm"/>
    <property type="evidence" value="ECO:0007669"/>
    <property type="project" value="UniProtKB-SubCell"/>
</dbReference>
<evidence type="ECO:0000256" key="4">
    <source>
        <dbReference type="ARBA" id="ARBA00022741"/>
    </source>
</evidence>
<feature type="region of interest" description="Disordered" evidence="11">
    <location>
        <begin position="223"/>
        <end position="243"/>
    </location>
</feature>
<dbReference type="FunFam" id="3.40.50.300:FF:001348">
    <property type="entry name" value="Ras and EF-hand domain-containing protein"/>
    <property type="match status" value="1"/>
</dbReference>
<protein>
    <recommendedName>
        <fullName evidence="2">triacylglycerol lipase</fullName>
        <ecNumber evidence="2">3.1.1.3</ecNumber>
    </recommendedName>
</protein>
<dbReference type="GO" id="GO:0055088">
    <property type="term" value="P:lipid homeostasis"/>
    <property type="evidence" value="ECO:0007669"/>
    <property type="project" value="TreeGrafter"/>
</dbReference>
<dbReference type="SMART" id="SM00174">
    <property type="entry name" value="RHO"/>
    <property type="match status" value="1"/>
</dbReference>
<dbReference type="Gene3D" id="3.40.50.300">
    <property type="entry name" value="P-loop containing nucleotide triphosphate hydrolases"/>
    <property type="match status" value="1"/>
</dbReference>
<dbReference type="Gene3D" id="1.10.238.10">
    <property type="entry name" value="EF-hand"/>
    <property type="match status" value="1"/>
</dbReference>
<evidence type="ECO:0000259" key="13">
    <source>
        <dbReference type="PROSITE" id="PS51635"/>
    </source>
</evidence>
<dbReference type="SMART" id="SM00176">
    <property type="entry name" value="RAN"/>
    <property type="match status" value="1"/>
</dbReference>
<dbReference type="Gene3D" id="3.40.1090.10">
    <property type="entry name" value="Cytosolic phospholipase A2 catalytic domain"/>
    <property type="match status" value="1"/>
</dbReference>
<dbReference type="SUPFAM" id="SSF47473">
    <property type="entry name" value="EF-hand"/>
    <property type="match status" value="1"/>
</dbReference>
<evidence type="ECO:0000256" key="1">
    <source>
        <dbReference type="ARBA" id="ARBA00004496"/>
    </source>
</evidence>
<dbReference type="InterPro" id="IPR002641">
    <property type="entry name" value="PNPLA_dom"/>
</dbReference>
<name>A0A663ESY4_AQUCH</name>
<dbReference type="GO" id="GO:0019433">
    <property type="term" value="P:triglyceride catabolic process"/>
    <property type="evidence" value="ECO:0007669"/>
    <property type="project" value="TreeGrafter"/>
</dbReference>
<dbReference type="EC" id="3.1.1.3" evidence="2"/>
<dbReference type="PROSITE" id="PS51421">
    <property type="entry name" value="RAS"/>
    <property type="match status" value="1"/>
</dbReference>
<evidence type="ECO:0000256" key="9">
    <source>
        <dbReference type="PROSITE-ProRule" id="PRU01161"/>
    </source>
</evidence>
<keyword evidence="6 10" id="KW-0175">Coiled coil</keyword>
<dbReference type="PRINTS" id="PR00449">
    <property type="entry name" value="RASTRNSFRMNG"/>
</dbReference>
<dbReference type="GO" id="GO:0003924">
    <property type="term" value="F:GTPase activity"/>
    <property type="evidence" value="ECO:0007669"/>
    <property type="project" value="InterPro"/>
</dbReference>
<dbReference type="InterPro" id="IPR001806">
    <property type="entry name" value="Small_GTPase"/>
</dbReference>
<evidence type="ECO:0000256" key="10">
    <source>
        <dbReference type="SAM" id="Coils"/>
    </source>
</evidence>
<dbReference type="CDD" id="cd00051">
    <property type="entry name" value="EFh"/>
    <property type="match status" value="1"/>
</dbReference>
<dbReference type="InterPro" id="IPR033562">
    <property type="entry name" value="PLPL"/>
</dbReference>
<dbReference type="Pfam" id="PF01734">
    <property type="entry name" value="Patatin"/>
    <property type="match status" value="1"/>
</dbReference>
<dbReference type="FunFam" id="3.40.1090.10:FF:000003">
    <property type="entry name" value="Patatin-like phospholipase domain-containing protein 2"/>
    <property type="match status" value="1"/>
</dbReference>
<keyword evidence="15" id="KW-1185">Reference proteome</keyword>
<evidence type="ECO:0000313" key="14">
    <source>
        <dbReference type="Ensembl" id="ENSACCP00020015263.1"/>
    </source>
</evidence>
<dbReference type="GO" id="GO:0016020">
    <property type="term" value="C:membrane"/>
    <property type="evidence" value="ECO:0007669"/>
    <property type="project" value="TreeGrafter"/>
</dbReference>
<dbReference type="SUPFAM" id="SSF52151">
    <property type="entry name" value="FabD/lysophospholipase-like"/>
    <property type="match status" value="1"/>
</dbReference>
<comment type="subcellular location">
    <subcellularLocation>
        <location evidence="1">Cytoplasm</location>
    </subcellularLocation>
</comment>
<dbReference type="InterPro" id="IPR011992">
    <property type="entry name" value="EF-hand-dom_pair"/>
</dbReference>
<dbReference type="InterPro" id="IPR002048">
    <property type="entry name" value="EF_hand_dom"/>
</dbReference>
<dbReference type="InParanoid" id="A0A663ESY4"/>